<proteinExistence type="predicted"/>
<accession>A0A0A9F923</accession>
<protein>
    <submittedName>
        <fullName evidence="1">Uncharacterized protein</fullName>
    </submittedName>
</protein>
<reference evidence="1" key="2">
    <citation type="journal article" date="2015" name="Data Brief">
        <title>Shoot transcriptome of the giant reed, Arundo donax.</title>
        <authorList>
            <person name="Barrero R.A."/>
            <person name="Guerrero F.D."/>
            <person name="Moolhuijzen P."/>
            <person name="Goolsby J.A."/>
            <person name="Tidwell J."/>
            <person name="Bellgard S.E."/>
            <person name="Bellgard M.I."/>
        </authorList>
    </citation>
    <scope>NUCLEOTIDE SEQUENCE</scope>
    <source>
        <tissue evidence="1">Shoot tissue taken approximately 20 cm above the soil surface</tissue>
    </source>
</reference>
<dbReference type="AlphaFoldDB" id="A0A0A9F923"/>
<name>A0A0A9F923_ARUDO</name>
<organism evidence="1">
    <name type="scientific">Arundo donax</name>
    <name type="common">Giant reed</name>
    <name type="synonym">Donax arundinaceus</name>
    <dbReference type="NCBI Taxonomy" id="35708"/>
    <lineage>
        <taxon>Eukaryota</taxon>
        <taxon>Viridiplantae</taxon>
        <taxon>Streptophyta</taxon>
        <taxon>Embryophyta</taxon>
        <taxon>Tracheophyta</taxon>
        <taxon>Spermatophyta</taxon>
        <taxon>Magnoliopsida</taxon>
        <taxon>Liliopsida</taxon>
        <taxon>Poales</taxon>
        <taxon>Poaceae</taxon>
        <taxon>PACMAD clade</taxon>
        <taxon>Arundinoideae</taxon>
        <taxon>Arundineae</taxon>
        <taxon>Arundo</taxon>
    </lineage>
</organism>
<sequence length="83" mass="8696">MAVRLRSQKFAKTVRSLSASVPITGLCDARRSRSTEAGLVMPVCSYSAAEIGGVVEADLAVAYIIRASLNHAAMGDLIEEAAT</sequence>
<reference evidence="1" key="1">
    <citation type="submission" date="2014-09" db="EMBL/GenBank/DDBJ databases">
        <authorList>
            <person name="Magalhaes I.L.F."/>
            <person name="Oliveira U."/>
            <person name="Santos F.R."/>
            <person name="Vidigal T.H.D.A."/>
            <person name="Brescovit A.D."/>
            <person name="Santos A.J."/>
        </authorList>
    </citation>
    <scope>NUCLEOTIDE SEQUENCE</scope>
    <source>
        <tissue evidence="1">Shoot tissue taken approximately 20 cm above the soil surface</tissue>
    </source>
</reference>
<evidence type="ECO:0000313" key="1">
    <source>
        <dbReference type="EMBL" id="JAE09540.1"/>
    </source>
</evidence>
<dbReference type="EMBL" id="GBRH01188356">
    <property type="protein sequence ID" value="JAE09540.1"/>
    <property type="molecule type" value="Transcribed_RNA"/>
</dbReference>